<dbReference type="InterPro" id="IPR011044">
    <property type="entry name" value="Quino_amine_DH_bsu"/>
</dbReference>
<dbReference type="InParanoid" id="Q029H6"/>
<dbReference type="InterPro" id="IPR051200">
    <property type="entry name" value="Host-pathogen_enzymatic-act"/>
</dbReference>
<dbReference type="InterPro" id="IPR007312">
    <property type="entry name" value="Phosphoesterase"/>
</dbReference>
<gene>
    <name evidence="2" type="ordered locus">Acid_1317</name>
</gene>
<dbReference type="KEGG" id="sus:Acid_1317"/>
<dbReference type="EMBL" id="CP000473">
    <property type="protein sequence ID" value="ABJ82310.1"/>
    <property type="molecule type" value="Genomic_DNA"/>
</dbReference>
<dbReference type="InterPro" id="IPR015943">
    <property type="entry name" value="WD40/YVTN_repeat-like_dom_sf"/>
</dbReference>
<dbReference type="InterPro" id="IPR011964">
    <property type="entry name" value="YVTN_b-propeller_repeat"/>
</dbReference>
<accession>Q029H6</accession>
<dbReference type="GO" id="GO:0016788">
    <property type="term" value="F:hydrolase activity, acting on ester bonds"/>
    <property type="evidence" value="ECO:0007669"/>
    <property type="project" value="InterPro"/>
</dbReference>
<dbReference type="HOGENOM" id="CLU_012789_0_0_0"/>
<dbReference type="InterPro" id="IPR017850">
    <property type="entry name" value="Alkaline_phosphatase_core_sf"/>
</dbReference>
<name>Q029H6_SOLUE</name>
<dbReference type="Gene3D" id="2.130.10.10">
    <property type="entry name" value="YVTN repeat-like/Quinoprotein amine dehydrogenase"/>
    <property type="match status" value="2"/>
</dbReference>
<dbReference type="STRING" id="234267.Acid_1317"/>
<keyword evidence="1" id="KW-0378">Hydrolase</keyword>
<dbReference type="Pfam" id="PF04185">
    <property type="entry name" value="Phosphoesterase"/>
    <property type="match status" value="1"/>
</dbReference>
<dbReference type="eggNOG" id="COG3511">
    <property type="taxonomic scope" value="Bacteria"/>
</dbReference>
<dbReference type="NCBIfam" id="TIGR02276">
    <property type="entry name" value="beta_rpt_yvtn"/>
    <property type="match status" value="1"/>
</dbReference>
<dbReference type="SUPFAM" id="SSF53649">
    <property type="entry name" value="Alkaline phosphatase-like"/>
    <property type="match status" value="1"/>
</dbReference>
<dbReference type="SUPFAM" id="SSF50969">
    <property type="entry name" value="YVTN repeat-like/Quinoprotein amine dehydrogenase"/>
    <property type="match status" value="1"/>
</dbReference>
<organism evidence="2">
    <name type="scientific">Solibacter usitatus (strain Ellin6076)</name>
    <dbReference type="NCBI Taxonomy" id="234267"/>
    <lineage>
        <taxon>Bacteria</taxon>
        <taxon>Pseudomonadati</taxon>
        <taxon>Acidobacteriota</taxon>
        <taxon>Terriglobia</taxon>
        <taxon>Bryobacterales</taxon>
        <taxon>Solibacteraceae</taxon>
        <taxon>Candidatus Solibacter</taxon>
    </lineage>
</organism>
<dbReference type="eggNOG" id="COG3391">
    <property type="taxonomic scope" value="Bacteria"/>
</dbReference>
<dbReference type="Gene3D" id="3.40.720.10">
    <property type="entry name" value="Alkaline Phosphatase, subunit A"/>
    <property type="match status" value="2"/>
</dbReference>
<evidence type="ECO:0000256" key="1">
    <source>
        <dbReference type="ARBA" id="ARBA00022801"/>
    </source>
</evidence>
<protein>
    <submittedName>
        <fullName evidence="2">40-residue YVTN family beta-propeller repeat protein</fullName>
    </submittedName>
</protein>
<sequence>MFAVSLGAQTSYSAPAGTRPAQRHATTAILPGGRVIFPSGESHITGAGPFGLAVSSSGKSVITANGGPGRNSLTILERDKANHWDVRHLLARSKGEAGGEAEDDWRSVFMGIAFVNEHSAWVSEGNSGRVALFDWNANSAATGPRRVIDLNQGDYADSYAGDLALDPERNLLYVVDQANFRIATIDTRTRQVIASVKVGRLPFAMAWSAARRKLYVTNLGMFEYQVLPGADAKQARSTGLVFPAFGFPSAESMTGVERTTERGAVKVPGLGDPNVRESNSVCVVDVSTPAAPKVEGFVRTGLPFGADVHGGSSPSGILAVGDHVYVSNANDDSITVIDAKNNTVESDIPIRIPGLERYRGVLPIGLAWHEKSGRLLVAEAGINAVGVIDVAARKVDGHFPAAWFPTRVALDRDTVFVASGRGFGQGPNAPRGQARHGAVSIVSLPSGSELAAATDFVMDANGFRPRPNADRPLPAGIKHVILIVKENRTYDEVFGDLAGAMGMPEIARFGSRGYVDGERKRLSIKDIDVTPNHHALAAQWAISDNFYTDSDVSVDGHHWLAGSYPNAWTESSLMAAYSDQKKEFRLGAAPGRLIFAGSDSSVHPEEQLENGTIWHHLDRHHITFRNFGEGFELAGVDEGKELEPTGARFLTNIPMPDPLYRNTSRTYPGFNTNVPDQFRAAQFIKEMETMALPQFVFIHLPNDHTAEPRPADGYPYRESYVADNDYALGRIIEYLSGRKEWGETAVFVTEDDAQSGVDHIDAHRTVFLALGPWIRKGYVSHRNTSFPGMLKTIFRLLGLPPLNLYDATATDLSDLFTAKPELSRYKVLPVDQRIFDPKTVRESTSGKPGAAMDR</sequence>
<evidence type="ECO:0000313" key="2">
    <source>
        <dbReference type="EMBL" id="ABJ82310.1"/>
    </source>
</evidence>
<dbReference type="PANTHER" id="PTHR47197:SF3">
    <property type="entry name" value="DIHYDRO-HEME D1 DEHYDROGENASE"/>
    <property type="match status" value="1"/>
</dbReference>
<dbReference type="PANTHER" id="PTHR47197">
    <property type="entry name" value="PROTEIN NIRF"/>
    <property type="match status" value="1"/>
</dbReference>
<dbReference type="AlphaFoldDB" id="Q029H6"/>
<proteinExistence type="predicted"/>
<reference evidence="2" key="1">
    <citation type="submission" date="2006-10" db="EMBL/GenBank/DDBJ databases">
        <title>Complete sequence of Solibacter usitatus Ellin6076.</title>
        <authorList>
            <consortium name="US DOE Joint Genome Institute"/>
            <person name="Copeland A."/>
            <person name="Lucas S."/>
            <person name="Lapidus A."/>
            <person name="Barry K."/>
            <person name="Detter J.C."/>
            <person name="Glavina del Rio T."/>
            <person name="Hammon N."/>
            <person name="Israni S."/>
            <person name="Dalin E."/>
            <person name="Tice H."/>
            <person name="Pitluck S."/>
            <person name="Thompson L.S."/>
            <person name="Brettin T."/>
            <person name="Bruce D."/>
            <person name="Han C."/>
            <person name="Tapia R."/>
            <person name="Gilna P."/>
            <person name="Schmutz J."/>
            <person name="Larimer F."/>
            <person name="Land M."/>
            <person name="Hauser L."/>
            <person name="Kyrpides N."/>
            <person name="Mikhailova N."/>
            <person name="Janssen P.H."/>
            <person name="Kuske C.R."/>
            <person name="Richardson P."/>
        </authorList>
    </citation>
    <scope>NUCLEOTIDE SEQUENCE</scope>
    <source>
        <strain evidence="2">Ellin6076</strain>
    </source>
</reference>